<protein>
    <recommendedName>
        <fullName evidence="4">S-adenosyl-L-methionine-dependent methyltransferase</fullName>
    </recommendedName>
</protein>
<evidence type="ECO:0008006" key="4">
    <source>
        <dbReference type="Google" id="ProtNLM"/>
    </source>
</evidence>
<evidence type="ECO:0000313" key="3">
    <source>
        <dbReference type="Proteomes" id="UP000054771"/>
    </source>
</evidence>
<keyword evidence="3" id="KW-1185">Reference proteome</keyword>
<feature type="region of interest" description="Disordered" evidence="1">
    <location>
        <begin position="1"/>
        <end position="39"/>
    </location>
</feature>
<accession>A0A0U5GCP0</accession>
<dbReference type="SUPFAM" id="SSF53335">
    <property type="entry name" value="S-adenosyl-L-methionine-dependent methyltransferases"/>
    <property type="match status" value="1"/>
</dbReference>
<gene>
    <name evidence="2" type="ORF">ASPCAL13238</name>
</gene>
<dbReference type="Proteomes" id="UP000054771">
    <property type="component" value="Unassembled WGS sequence"/>
</dbReference>
<dbReference type="OMA" id="RNNHTYE"/>
<dbReference type="OrthoDB" id="2013972at2759"/>
<dbReference type="Gene3D" id="3.40.50.150">
    <property type="entry name" value="Vaccinia Virus protein VP39"/>
    <property type="match status" value="1"/>
</dbReference>
<dbReference type="STRING" id="454130.A0A0U5GCP0"/>
<evidence type="ECO:0000256" key="1">
    <source>
        <dbReference type="SAM" id="MobiDB-lite"/>
    </source>
</evidence>
<name>A0A0U5GCP0_ASPCI</name>
<reference evidence="3" key="1">
    <citation type="journal article" date="2016" name="Genome Announc.">
        <title>Draft genome sequences of fungus Aspergillus calidoustus.</title>
        <authorList>
            <person name="Horn F."/>
            <person name="Linde J."/>
            <person name="Mattern D.J."/>
            <person name="Walther G."/>
            <person name="Guthke R."/>
            <person name="Scherlach K."/>
            <person name="Martin K."/>
            <person name="Brakhage A.A."/>
            <person name="Petzke L."/>
            <person name="Valiante V."/>
        </authorList>
    </citation>
    <scope>NUCLEOTIDE SEQUENCE [LARGE SCALE GENOMIC DNA]</scope>
    <source>
        <strain evidence="3">SF006504</strain>
    </source>
</reference>
<proteinExistence type="predicted"/>
<sequence length="336" mass="38795">MPKRQHTPRDLFKGYTVKRLPKSRPTADSPAEYNDHTFENGRRYRGHKSEFPWPNDDEATNSYSSLNTVWTFLLKATDHHLINAPITPREGTKLLDCGARGMSWMSKTEDKYPGVRISVIDPGCAWMYPTDIIVHHEFEGEWPFTARQAFHYIRCFALGGMIADYKGLYDNSYRHLLPGGWLEVRDNDLQFFTASPSPEKEEKLVALRKWERLMAEAAEKFGKPINMAEKHKALMEGAGFTEVKEEVYKIPIGAWMEGEPWTPFVETSYRLHMKHGLEGYTLRLFTKTLGWSLEDTKAFISEVKDEIADSKLKDLRLYSNFHLVIGKKPETASRKP</sequence>
<dbReference type="AlphaFoldDB" id="A0A0U5GCP0"/>
<dbReference type="EMBL" id="CDMC01000017">
    <property type="protein sequence ID" value="CEL10113.1"/>
    <property type="molecule type" value="Genomic_DNA"/>
</dbReference>
<evidence type="ECO:0000313" key="2">
    <source>
        <dbReference type="EMBL" id="CEL10113.1"/>
    </source>
</evidence>
<organism evidence="2 3">
    <name type="scientific">Aspergillus calidoustus</name>
    <dbReference type="NCBI Taxonomy" id="454130"/>
    <lineage>
        <taxon>Eukaryota</taxon>
        <taxon>Fungi</taxon>
        <taxon>Dikarya</taxon>
        <taxon>Ascomycota</taxon>
        <taxon>Pezizomycotina</taxon>
        <taxon>Eurotiomycetes</taxon>
        <taxon>Eurotiomycetidae</taxon>
        <taxon>Eurotiales</taxon>
        <taxon>Aspergillaceae</taxon>
        <taxon>Aspergillus</taxon>
        <taxon>Aspergillus subgen. Nidulantes</taxon>
    </lineage>
</organism>
<dbReference type="InterPro" id="IPR029063">
    <property type="entry name" value="SAM-dependent_MTases_sf"/>
</dbReference>